<dbReference type="Proteomes" id="UP000054495">
    <property type="component" value="Unassembled WGS sequence"/>
</dbReference>
<organism evidence="2 3">
    <name type="scientific">Ancylostoma ceylanicum</name>
    <dbReference type="NCBI Taxonomy" id="53326"/>
    <lineage>
        <taxon>Eukaryota</taxon>
        <taxon>Metazoa</taxon>
        <taxon>Ecdysozoa</taxon>
        <taxon>Nematoda</taxon>
        <taxon>Chromadorea</taxon>
        <taxon>Rhabditida</taxon>
        <taxon>Rhabditina</taxon>
        <taxon>Rhabditomorpha</taxon>
        <taxon>Strongyloidea</taxon>
        <taxon>Ancylostomatidae</taxon>
        <taxon>Ancylostomatinae</taxon>
        <taxon>Ancylostoma</taxon>
    </lineage>
</organism>
<protein>
    <submittedName>
        <fullName evidence="2">Uncharacterized protein</fullName>
    </submittedName>
</protein>
<name>A0A0D6M750_9BILA</name>
<feature type="compositionally biased region" description="Basic residues" evidence="1">
    <location>
        <begin position="88"/>
        <end position="104"/>
    </location>
</feature>
<feature type="compositionally biased region" description="Basic and acidic residues" evidence="1">
    <location>
        <begin position="77"/>
        <end position="87"/>
    </location>
</feature>
<sequence length="326" mass="38116">MKTNKVTGPHDIPADVWKLMEGGAAWLSKFFDRILAENQTPEIWQMSTTVLVWKGKELGDYYTPKIYDDMTDHSETTKHYNKESDRKNMKKQTRHMKKRRKRAKQTSYSIRDKSMLVCNRATPRNCLGARLVEVPLHKLDCSLITMLIVKSIWILIMCHYFATIQDTEAKVYKGFARIVFVSDTSCANAMRKKEASLSLFSMTILIISKDNLEITHRMQTPASYWNETFIGPNYFTDFTDDKISFDDEKQDVIITAAFFRRHGDRVNDNPICFEDADYNNYLKEYGMKPTGSGLDFSGMYYDNPIRPYFRIKFGTGEDIFRLWVKY</sequence>
<dbReference type="EMBL" id="KE124890">
    <property type="protein sequence ID" value="EPB75722.1"/>
    <property type="molecule type" value="Genomic_DNA"/>
</dbReference>
<proteinExistence type="predicted"/>
<evidence type="ECO:0000256" key="1">
    <source>
        <dbReference type="SAM" id="MobiDB-lite"/>
    </source>
</evidence>
<keyword evidence="3" id="KW-1185">Reference proteome</keyword>
<reference evidence="2 3" key="1">
    <citation type="submission" date="2013-05" db="EMBL/GenBank/DDBJ databases">
        <title>Draft genome of the parasitic nematode Anyclostoma ceylanicum.</title>
        <authorList>
            <person name="Mitreva M."/>
        </authorList>
    </citation>
    <scope>NUCLEOTIDE SEQUENCE [LARGE SCALE GENOMIC DNA]</scope>
</reference>
<gene>
    <name evidence="2" type="ORF">ANCCEY_05214</name>
</gene>
<evidence type="ECO:0000313" key="2">
    <source>
        <dbReference type="EMBL" id="EPB75722.1"/>
    </source>
</evidence>
<dbReference type="AlphaFoldDB" id="A0A0D6M750"/>
<evidence type="ECO:0000313" key="3">
    <source>
        <dbReference type="Proteomes" id="UP000054495"/>
    </source>
</evidence>
<accession>A0A0D6M750</accession>
<feature type="region of interest" description="Disordered" evidence="1">
    <location>
        <begin position="77"/>
        <end position="104"/>
    </location>
</feature>